<dbReference type="AlphaFoldDB" id="A0AAW9QRT1"/>
<evidence type="ECO:0000313" key="2">
    <source>
        <dbReference type="EMBL" id="MEG3436188.1"/>
    </source>
</evidence>
<dbReference type="Pfam" id="PF09353">
    <property type="entry name" value="DUF1995"/>
    <property type="match status" value="1"/>
</dbReference>
<accession>A0AAW9QRT1</accession>
<gene>
    <name evidence="2" type="ORF">V0288_03575</name>
</gene>
<dbReference type="EMBL" id="JBAFSM010000004">
    <property type="protein sequence ID" value="MEG3436188.1"/>
    <property type="molecule type" value="Genomic_DNA"/>
</dbReference>
<evidence type="ECO:0000259" key="1">
    <source>
        <dbReference type="Pfam" id="PF09353"/>
    </source>
</evidence>
<protein>
    <submittedName>
        <fullName evidence="2">DUF1995 family protein</fullName>
    </submittedName>
</protein>
<organism evidence="2 3">
    <name type="scientific">Pannus brasiliensis CCIBt3594</name>
    <dbReference type="NCBI Taxonomy" id="1427578"/>
    <lineage>
        <taxon>Bacteria</taxon>
        <taxon>Bacillati</taxon>
        <taxon>Cyanobacteriota</taxon>
        <taxon>Cyanophyceae</taxon>
        <taxon>Oscillatoriophycideae</taxon>
        <taxon>Chroococcales</taxon>
        <taxon>Microcystaceae</taxon>
        <taxon>Pannus</taxon>
    </lineage>
</organism>
<reference evidence="2 3" key="1">
    <citation type="submission" date="2024-01" db="EMBL/GenBank/DDBJ databases">
        <title>Genomic insights into the taxonomy and metabolism of the cyanobacterium Pannus brasiliensis CCIBt3594.</title>
        <authorList>
            <person name="Machado M."/>
            <person name="Botero N.B."/>
            <person name="Andreote A.P.D."/>
            <person name="Feitosa A.M.T."/>
            <person name="Popin R."/>
            <person name="Sivonen K."/>
            <person name="Fiore M.F."/>
        </authorList>
    </citation>
    <scope>NUCLEOTIDE SEQUENCE [LARGE SCALE GENOMIC DNA]</scope>
    <source>
        <strain evidence="2 3">CCIBt3594</strain>
    </source>
</reference>
<dbReference type="Proteomes" id="UP001328733">
    <property type="component" value="Unassembled WGS sequence"/>
</dbReference>
<dbReference type="PANTHER" id="PTHR35509:SF1">
    <property type="entry name" value="DOMAIN PROTEIN, PUTATIVE (DUF1995)-RELATED"/>
    <property type="match status" value="1"/>
</dbReference>
<dbReference type="InterPro" id="IPR053021">
    <property type="entry name" value="Chloroplast_ADK"/>
</dbReference>
<dbReference type="InterPro" id="IPR018962">
    <property type="entry name" value="DUF1995"/>
</dbReference>
<proteinExistence type="predicted"/>
<sequence>MIGEIPLPFDSMTLPNSLEEAILQAKEATRLALSEGLTRLQVELIIPEIALEAQALALDFTSLFESRGSGLRVVFPDTGAAMLARRDWGETVFQIGDLGSRFIPVDQKISEEDTAYLVVCPSSVEINAVEKLCQLAGDRPVVLLIPQLEDIAIVGIGYAARQLRERFLSTLESCYYFRPLEGATVFRSYPSSWEVWLEKEDDYELIARESSKPMGERLDTLILQATAKTPDGAEPSPTPAARKTGLFSSVGKLLKALRQ</sequence>
<dbReference type="PANTHER" id="PTHR35509">
    <property type="entry name" value="DOMAIN PROTEIN, PUTATIVE (DUF1995)-RELATED"/>
    <property type="match status" value="1"/>
</dbReference>
<comment type="caution">
    <text evidence="2">The sequence shown here is derived from an EMBL/GenBank/DDBJ whole genome shotgun (WGS) entry which is preliminary data.</text>
</comment>
<feature type="domain" description="DUF1995" evidence="1">
    <location>
        <begin position="15"/>
        <end position="219"/>
    </location>
</feature>
<keyword evidence="3" id="KW-1185">Reference proteome</keyword>
<evidence type="ECO:0000313" key="3">
    <source>
        <dbReference type="Proteomes" id="UP001328733"/>
    </source>
</evidence>
<name>A0AAW9QRT1_9CHRO</name>